<keyword evidence="1" id="KW-0540">Nuclease</keyword>
<sequence length="319" mass="35382">MGVSTWRMRLILFIVFLTAGVIYPWGLRGHRVTAHIAEKHLNDKARAAVASLLGGESLARVANEADHLRSDSHFQCAAAFHYASVDDGETYKSSVKSPKGDIVRALIYFEKILRSKDSSQAKKQMALKWLVHLIGDLHQPLHVGRSGDRGGNSTEVVWFGKKTNLHKVWDSEMINDQELSYTEFADFLDKGTAEHVTSLQNGSYADWADEAPVVRADIYTCHGKDGCCKNQNQKCRDNATGFSGDSDLVAKLEYAYVEKQRPLLERQLYRGGIRLAGVLNAIFTGAASPSEKLAADLFKDKKAPDTAASDCFDKAMEKR</sequence>
<dbReference type="CDD" id="cd11010">
    <property type="entry name" value="S1-P1_nuclease"/>
    <property type="match status" value="1"/>
</dbReference>
<dbReference type="PANTHER" id="PTHR33146:SF26">
    <property type="entry name" value="ENDONUCLEASE 4"/>
    <property type="match status" value="1"/>
</dbReference>
<evidence type="ECO:0000313" key="8">
    <source>
        <dbReference type="Proteomes" id="UP000006048"/>
    </source>
</evidence>
<dbReference type="PANTHER" id="PTHR33146">
    <property type="entry name" value="ENDONUCLEASE 4"/>
    <property type="match status" value="1"/>
</dbReference>
<keyword evidence="4" id="KW-0378">Hydrolase</keyword>
<dbReference type="GO" id="GO:0004519">
    <property type="term" value="F:endonuclease activity"/>
    <property type="evidence" value="ECO:0007669"/>
    <property type="project" value="UniProtKB-KW"/>
</dbReference>
<dbReference type="Gene3D" id="1.10.575.10">
    <property type="entry name" value="P1 Nuclease"/>
    <property type="match status" value="1"/>
</dbReference>
<accession>I4B4M4</accession>
<dbReference type="PATRIC" id="fig|869212.3.peg.1579"/>
<dbReference type="EMBL" id="CP002959">
    <property type="protein sequence ID" value="AFM12231.1"/>
    <property type="molecule type" value="Genomic_DNA"/>
</dbReference>
<dbReference type="Proteomes" id="UP000006048">
    <property type="component" value="Chromosome"/>
</dbReference>
<gene>
    <name evidence="7" type="ordered locus">Turpa_1583</name>
</gene>
<dbReference type="GO" id="GO:0003676">
    <property type="term" value="F:nucleic acid binding"/>
    <property type="evidence" value="ECO:0007669"/>
    <property type="project" value="InterPro"/>
</dbReference>
<dbReference type="STRING" id="869212.Turpa_1583"/>
<keyword evidence="8" id="KW-1185">Reference proteome</keyword>
<name>I4B4M4_TURPD</name>
<dbReference type="InterPro" id="IPR003154">
    <property type="entry name" value="S1/P1nuclease"/>
</dbReference>
<evidence type="ECO:0000313" key="7">
    <source>
        <dbReference type="EMBL" id="AFM12231.1"/>
    </source>
</evidence>
<dbReference type="SUPFAM" id="SSF48537">
    <property type="entry name" value="Phospholipase C/P1 nuclease"/>
    <property type="match status" value="1"/>
</dbReference>
<protein>
    <submittedName>
        <fullName evidence="7">S1/P1 nuclease</fullName>
    </submittedName>
</protein>
<dbReference type="GO" id="GO:0046872">
    <property type="term" value="F:metal ion binding"/>
    <property type="evidence" value="ECO:0007669"/>
    <property type="project" value="UniProtKB-KW"/>
</dbReference>
<evidence type="ECO:0000256" key="6">
    <source>
        <dbReference type="ARBA" id="ARBA00023180"/>
    </source>
</evidence>
<dbReference type="Pfam" id="PF02265">
    <property type="entry name" value="S1-P1_nuclease"/>
    <property type="match status" value="1"/>
</dbReference>
<proteinExistence type="predicted"/>
<dbReference type="GO" id="GO:0016788">
    <property type="term" value="F:hydrolase activity, acting on ester bonds"/>
    <property type="evidence" value="ECO:0007669"/>
    <property type="project" value="InterPro"/>
</dbReference>
<evidence type="ECO:0000256" key="4">
    <source>
        <dbReference type="ARBA" id="ARBA00022801"/>
    </source>
</evidence>
<keyword evidence="5" id="KW-1015">Disulfide bond</keyword>
<dbReference type="InterPro" id="IPR008947">
    <property type="entry name" value="PLipase_C/P1_nuclease_dom_sf"/>
</dbReference>
<evidence type="ECO:0000256" key="1">
    <source>
        <dbReference type="ARBA" id="ARBA00022722"/>
    </source>
</evidence>
<organism evidence="7 8">
    <name type="scientific">Turneriella parva (strain ATCC BAA-1111 / DSM 21527 / NCTC 11395 / H)</name>
    <name type="common">Leptospira parva</name>
    <dbReference type="NCBI Taxonomy" id="869212"/>
    <lineage>
        <taxon>Bacteria</taxon>
        <taxon>Pseudomonadati</taxon>
        <taxon>Spirochaetota</taxon>
        <taxon>Spirochaetia</taxon>
        <taxon>Leptospirales</taxon>
        <taxon>Leptospiraceae</taxon>
        <taxon>Turneriella</taxon>
    </lineage>
</organism>
<dbReference type="GO" id="GO:0006308">
    <property type="term" value="P:DNA catabolic process"/>
    <property type="evidence" value="ECO:0007669"/>
    <property type="project" value="InterPro"/>
</dbReference>
<keyword evidence="2" id="KW-0479">Metal-binding</keyword>
<keyword evidence="3" id="KW-0255">Endonuclease</keyword>
<dbReference type="KEGG" id="tpx:Turpa_1583"/>
<reference evidence="7 8" key="1">
    <citation type="submission" date="2012-06" db="EMBL/GenBank/DDBJ databases">
        <title>The complete chromosome of genome of Turneriella parva DSM 21527.</title>
        <authorList>
            <consortium name="US DOE Joint Genome Institute (JGI-PGF)"/>
            <person name="Lucas S."/>
            <person name="Han J."/>
            <person name="Lapidus A."/>
            <person name="Bruce D."/>
            <person name="Goodwin L."/>
            <person name="Pitluck S."/>
            <person name="Peters L."/>
            <person name="Kyrpides N."/>
            <person name="Mavromatis K."/>
            <person name="Ivanova N."/>
            <person name="Mikhailova N."/>
            <person name="Chertkov O."/>
            <person name="Detter J.C."/>
            <person name="Tapia R."/>
            <person name="Han C."/>
            <person name="Land M."/>
            <person name="Hauser L."/>
            <person name="Markowitz V."/>
            <person name="Cheng J.-F."/>
            <person name="Hugenholtz P."/>
            <person name="Woyke T."/>
            <person name="Wu D."/>
            <person name="Gronow S."/>
            <person name="Wellnitz S."/>
            <person name="Brambilla E."/>
            <person name="Klenk H.-P."/>
            <person name="Eisen J.A."/>
        </authorList>
    </citation>
    <scope>NUCLEOTIDE SEQUENCE [LARGE SCALE GENOMIC DNA]</scope>
    <source>
        <strain evidence="8">ATCC BAA-1111 / DSM 21527 / NCTC 11395 / H</strain>
    </source>
</reference>
<evidence type="ECO:0000256" key="2">
    <source>
        <dbReference type="ARBA" id="ARBA00022723"/>
    </source>
</evidence>
<dbReference type="HOGENOM" id="CLU_044365_1_0_12"/>
<evidence type="ECO:0000256" key="3">
    <source>
        <dbReference type="ARBA" id="ARBA00022759"/>
    </source>
</evidence>
<evidence type="ECO:0000256" key="5">
    <source>
        <dbReference type="ARBA" id="ARBA00023157"/>
    </source>
</evidence>
<dbReference type="AlphaFoldDB" id="I4B4M4"/>
<keyword evidence="6" id="KW-0325">Glycoprotein</keyword>